<feature type="domain" description="FLZ-type" evidence="6">
    <location>
        <begin position="77"/>
        <end position="121"/>
    </location>
</feature>
<name>A0A7N0VLF5_KALFE</name>
<keyword evidence="3" id="KW-0863">Zinc-finger</keyword>
<protein>
    <recommendedName>
        <fullName evidence="6">FLZ-type domain-containing protein</fullName>
    </recommendedName>
</protein>
<proteinExistence type="inferred from homology"/>
<evidence type="ECO:0000259" key="6">
    <source>
        <dbReference type="PROSITE" id="PS51795"/>
    </source>
</evidence>
<dbReference type="AlphaFoldDB" id="A0A7N0VLF5"/>
<dbReference type="PANTHER" id="PTHR46057">
    <property type="entry name" value="FCS-LIKE ZINC FINGER 1-RELATED"/>
    <property type="match status" value="1"/>
</dbReference>
<dbReference type="GO" id="GO:0008270">
    <property type="term" value="F:zinc ion binding"/>
    <property type="evidence" value="ECO:0007669"/>
    <property type="project" value="UniProtKB-KW"/>
</dbReference>
<sequence>MTSIPRRRSCFIDEDDDDDYLPGTCANRDRHTRLNRSSVYHYNRTMSLRSVSSSGYASSPRSTTRLYAARFDYRQPHFLESCHLCGKSLAGDQDIFMYRGDTPFCSEECRQEQIDMDEAKEKHRSLSSSMRAGLQNKSNSNKSENYSFRPGTIAAA</sequence>
<keyword evidence="8" id="KW-1185">Reference proteome</keyword>
<feature type="zinc finger region" description="FLZ-type" evidence="4">
    <location>
        <begin position="77"/>
        <end position="121"/>
    </location>
</feature>
<feature type="region of interest" description="Disordered" evidence="5">
    <location>
        <begin position="117"/>
        <end position="156"/>
    </location>
</feature>
<evidence type="ECO:0000256" key="4">
    <source>
        <dbReference type="PROSITE-ProRule" id="PRU01131"/>
    </source>
</evidence>
<dbReference type="Proteomes" id="UP000594263">
    <property type="component" value="Unplaced"/>
</dbReference>
<evidence type="ECO:0000256" key="5">
    <source>
        <dbReference type="SAM" id="MobiDB-lite"/>
    </source>
</evidence>
<evidence type="ECO:0000313" key="8">
    <source>
        <dbReference type="Proteomes" id="UP000594263"/>
    </source>
</evidence>
<evidence type="ECO:0000256" key="1">
    <source>
        <dbReference type="ARBA" id="ARBA00009374"/>
    </source>
</evidence>
<dbReference type="EnsemblPlants" id="Kaladp1129s0054.1.v1.1">
    <property type="protein sequence ID" value="Kaladp1129s0054.1.v1.1"/>
    <property type="gene ID" value="Kaladp1129s0054.v1.1"/>
</dbReference>
<accession>A0A7N0VLF5</accession>
<dbReference type="Gramene" id="Kaladp1129s0054.1.v1.1">
    <property type="protein sequence ID" value="Kaladp1129s0054.1.v1.1"/>
    <property type="gene ID" value="Kaladp1129s0054.v1.1"/>
</dbReference>
<dbReference type="InterPro" id="IPR044533">
    <property type="entry name" value="FLZ1/2/3"/>
</dbReference>
<evidence type="ECO:0000256" key="3">
    <source>
        <dbReference type="ARBA" id="ARBA00022771"/>
    </source>
</evidence>
<evidence type="ECO:0000313" key="7">
    <source>
        <dbReference type="EnsemblPlants" id="Kaladp1129s0054.1.v1.1"/>
    </source>
</evidence>
<feature type="compositionally biased region" description="Low complexity" evidence="5">
    <location>
        <begin position="136"/>
        <end position="147"/>
    </location>
</feature>
<keyword evidence="2" id="KW-0479">Metal-binding</keyword>
<dbReference type="PANTHER" id="PTHR46057:SF9">
    <property type="entry name" value="FCS-LIKE ZINC FINGER 1"/>
    <property type="match status" value="1"/>
</dbReference>
<dbReference type="InterPro" id="IPR007650">
    <property type="entry name" value="Zf-FLZ_dom"/>
</dbReference>
<dbReference type="Pfam" id="PF04570">
    <property type="entry name" value="zf-FLZ"/>
    <property type="match status" value="1"/>
</dbReference>
<comment type="similarity">
    <text evidence="1">Belongs to the FLZ family.</text>
</comment>
<keyword evidence="3" id="KW-0862">Zinc</keyword>
<organism evidence="7 8">
    <name type="scientific">Kalanchoe fedtschenkoi</name>
    <name type="common">Lavender scallops</name>
    <name type="synonym">South American air plant</name>
    <dbReference type="NCBI Taxonomy" id="63787"/>
    <lineage>
        <taxon>Eukaryota</taxon>
        <taxon>Viridiplantae</taxon>
        <taxon>Streptophyta</taxon>
        <taxon>Embryophyta</taxon>
        <taxon>Tracheophyta</taxon>
        <taxon>Spermatophyta</taxon>
        <taxon>Magnoliopsida</taxon>
        <taxon>eudicotyledons</taxon>
        <taxon>Gunneridae</taxon>
        <taxon>Pentapetalae</taxon>
        <taxon>Saxifragales</taxon>
        <taxon>Crassulaceae</taxon>
        <taxon>Kalanchoe</taxon>
    </lineage>
</organism>
<evidence type="ECO:0000256" key="2">
    <source>
        <dbReference type="ARBA" id="ARBA00022723"/>
    </source>
</evidence>
<reference evidence="7" key="1">
    <citation type="submission" date="2021-01" db="UniProtKB">
        <authorList>
            <consortium name="EnsemblPlants"/>
        </authorList>
    </citation>
    <scope>IDENTIFICATION</scope>
</reference>
<dbReference type="OMA" id="RHCFSEE"/>
<dbReference type="PROSITE" id="PS51795">
    <property type="entry name" value="ZF_FLZ"/>
    <property type="match status" value="1"/>
</dbReference>